<keyword evidence="1 3" id="KW-0436">Ligase</keyword>
<evidence type="ECO:0000256" key="3">
    <source>
        <dbReference type="HAMAP-Rule" id="MF_00978"/>
    </source>
</evidence>
<dbReference type="InterPro" id="IPR013196">
    <property type="entry name" value="HTH_11"/>
</dbReference>
<dbReference type="InterPro" id="IPR004143">
    <property type="entry name" value="BPL_LPL_catalytic"/>
</dbReference>
<comment type="caution">
    <text evidence="3">Lacks conserved residue(s) required for the propagation of feature annotation.</text>
</comment>
<dbReference type="InterPro" id="IPR008988">
    <property type="entry name" value="Transcriptional_repressor_C"/>
</dbReference>
<comment type="similarity">
    <text evidence="3">Belongs to the biotin--protein ligase family.</text>
</comment>
<dbReference type="GO" id="GO:0004077">
    <property type="term" value="F:biotin--[biotin carboxyl-carrier protein] ligase activity"/>
    <property type="evidence" value="ECO:0007669"/>
    <property type="project" value="UniProtKB-UniRule"/>
</dbReference>
<dbReference type="RefSeq" id="WP_200128667.1">
    <property type="nucleotide sequence ID" value="NZ_CP054705.1"/>
</dbReference>
<accession>A0A7T7CBP3</accession>
<dbReference type="InterPro" id="IPR045864">
    <property type="entry name" value="aa-tRNA-synth_II/BPL/LPL"/>
</dbReference>
<comment type="catalytic activity">
    <reaction evidence="3">
        <text>biotin + L-lysyl-[protein] + ATP = N(6)-biotinyl-L-lysyl-[protein] + AMP + diphosphate + H(+)</text>
        <dbReference type="Rhea" id="RHEA:11756"/>
        <dbReference type="Rhea" id="RHEA-COMP:9752"/>
        <dbReference type="Rhea" id="RHEA-COMP:10505"/>
        <dbReference type="ChEBI" id="CHEBI:15378"/>
        <dbReference type="ChEBI" id="CHEBI:29969"/>
        <dbReference type="ChEBI" id="CHEBI:30616"/>
        <dbReference type="ChEBI" id="CHEBI:33019"/>
        <dbReference type="ChEBI" id="CHEBI:57586"/>
        <dbReference type="ChEBI" id="CHEBI:83144"/>
        <dbReference type="ChEBI" id="CHEBI:456215"/>
        <dbReference type="EC" id="6.3.4.15"/>
    </reaction>
</comment>
<name>A0A7T7CBP3_9BACI</name>
<dbReference type="SUPFAM" id="SSF46785">
    <property type="entry name" value="Winged helix' DNA-binding domain"/>
    <property type="match status" value="1"/>
</dbReference>
<dbReference type="KEGG" id="scia:HUG15_11050"/>
<keyword evidence="3" id="KW-0805">Transcription regulation</keyword>
<dbReference type="InterPro" id="IPR004408">
    <property type="entry name" value="Biotin_CoA_COase_ligase"/>
</dbReference>
<dbReference type="GO" id="GO:0006355">
    <property type="term" value="P:regulation of DNA-templated transcription"/>
    <property type="evidence" value="ECO:0007669"/>
    <property type="project" value="UniProtKB-UniRule"/>
</dbReference>
<dbReference type="AlphaFoldDB" id="A0A7T7CBP3"/>
<dbReference type="Gene3D" id="3.30.930.10">
    <property type="entry name" value="Bira Bifunctional Protein, Domain 2"/>
    <property type="match status" value="1"/>
</dbReference>
<dbReference type="PANTHER" id="PTHR12835">
    <property type="entry name" value="BIOTIN PROTEIN LIGASE"/>
    <property type="match status" value="1"/>
</dbReference>
<dbReference type="CDD" id="cd00090">
    <property type="entry name" value="HTH_ARSR"/>
    <property type="match status" value="1"/>
</dbReference>
<evidence type="ECO:0000313" key="5">
    <source>
        <dbReference type="EMBL" id="QQK76039.1"/>
    </source>
</evidence>
<gene>
    <name evidence="3" type="primary">birA</name>
    <name evidence="5" type="ORF">HUG15_11050</name>
</gene>
<keyword evidence="3" id="KW-0547">Nucleotide-binding</keyword>
<feature type="DNA-binding region" description="H-T-H motif" evidence="3">
    <location>
        <begin position="19"/>
        <end position="38"/>
    </location>
</feature>
<dbReference type="GO" id="GO:0005524">
    <property type="term" value="F:ATP binding"/>
    <property type="evidence" value="ECO:0007669"/>
    <property type="project" value="UniProtKB-UniRule"/>
</dbReference>
<dbReference type="Proteomes" id="UP000595823">
    <property type="component" value="Chromosome"/>
</dbReference>
<dbReference type="Gene3D" id="2.30.30.100">
    <property type="match status" value="1"/>
</dbReference>
<dbReference type="PROSITE" id="PS51733">
    <property type="entry name" value="BPL_LPL_CATALYTIC"/>
    <property type="match status" value="1"/>
</dbReference>
<feature type="binding site" evidence="3">
    <location>
        <begin position="118"/>
        <end position="120"/>
    </location>
    <ligand>
        <name>biotin</name>
        <dbReference type="ChEBI" id="CHEBI:57586"/>
    </ligand>
</feature>
<dbReference type="PANTHER" id="PTHR12835:SF5">
    <property type="entry name" value="BIOTIN--PROTEIN LIGASE"/>
    <property type="match status" value="1"/>
</dbReference>
<dbReference type="CDD" id="cd16442">
    <property type="entry name" value="BPL"/>
    <property type="match status" value="1"/>
</dbReference>
<dbReference type="InterPro" id="IPR036388">
    <property type="entry name" value="WH-like_DNA-bd_sf"/>
</dbReference>
<evidence type="ECO:0000256" key="2">
    <source>
        <dbReference type="ARBA" id="ARBA00023125"/>
    </source>
</evidence>
<dbReference type="Gene3D" id="1.10.10.10">
    <property type="entry name" value="Winged helix-like DNA-binding domain superfamily/Winged helix DNA-binding domain"/>
    <property type="match status" value="1"/>
</dbReference>
<comment type="function">
    <text evidence="3">Acts both as a biotin--[acetyl-CoA-carboxylase] ligase and a repressor.</text>
</comment>
<dbReference type="InterPro" id="IPR030855">
    <property type="entry name" value="Bifunct_BirA"/>
</dbReference>
<dbReference type="NCBIfam" id="TIGR00121">
    <property type="entry name" value="birA_ligase"/>
    <property type="match status" value="1"/>
</dbReference>
<dbReference type="SUPFAM" id="SSF50037">
    <property type="entry name" value="C-terminal domain of transcriptional repressors"/>
    <property type="match status" value="1"/>
</dbReference>
<keyword evidence="3" id="KW-0092">Biotin</keyword>
<dbReference type="EC" id="6.3.4.15" evidence="3"/>
<dbReference type="SUPFAM" id="SSF55681">
    <property type="entry name" value="Class II aaRS and biotin synthetases"/>
    <property type="match status" value="1"/>
</dbReference>
<keyword evidence="2 3" id="KW-0238">DNA-binding</keyword>
<dbReference type="InterPro" id="IPR036390">
    <property type="entry name" value="WH_DNA-bd_sf"/>
</dbReference>
<evidence type="ECO:0000313" key="6">
    <source>
        <dbReference type="Proteomes" id="UP000595823"/>
    </source>
</evidence>
<protein>
    <recommendedName>
        <fullName evidence="3">Bifunctional ligase/repressor BirA</fullName>
    </recommendedName>
    <alternativeName>
        <fullName evidence="3">Biotin--[acetyl-CoA-carboxylase] ligase</fullName>
        <ecNumber evidence="3">6.3.4.15</ecNumber>
    </alternativeName>
    <alternativeName>
        <fullName evidence="3">Biotin--protein ligase</fullName>
    </alternativeName>
    <alternativeName>
        <fullName evidence="3">Biotin-[acetyl-CoA carboxylase] synthetase</fullName>
    </alternativeName>
</protein>
<keyword evidence="3" id="KW-0067">ATP-binding</keyword>
<keyword evidence="6" id="KW-1185">Reference proteome</keyword>
<proteinExistence type="inferred from homology"/>
<dbReference type="HAMAP" id="MF_00978">
    <property type="entry name" value="Bifunct_BirA"/>
    <property type="match status" value="1"/>
</dbReference>
<dbReference type="Pfam" id="PF03099">
    <property type="entry name" value="BPL_LplA_LipB"/>
    <property type="match status" value="1"/>
</dbReference>
<evidence type="ECO:0000259" key="4">
    <source>
        <dbReference type="PROSITE" id="PS51733"/>
    </source>
</evidence>
<keyword evidence="3" id="KW-0804">Transcription</keyword>
<dbReference type="GO" id="GO:0005737">
    <property type="term" value="C:cytoplasm"/>
    <property type="evidence" value="ECO:0007669"/>
    <property type="project" value="TreeGrafter"/>
</dbReference>
<dbReference type="EMBL" id="CP054705">
    <property type="protein sequence ID" value="QQK76039.1"/>
    <property type="molecule type" value="Genomic_DNA"/>
</dbReference>
<evidence type="ECO:0000256" key="1">
    <source>
        <dbReference type="ARBA" id="ARBA00022598"/>
    </source>
</evidence>
<dbReference type="Pfam" id="PF08279">
    <property type="entry name" value="HTH_11"/>
    <property type="match status" value="1"/>
</dbReference>
<dbReference type="GO" id="GO:0003677">
    <property type="term" value="F:DNA binding"/>
    <property type="evidence" value="ECO:0007669"/>
    <property type="project" value="UniProtKB-UniRule"/>
</dbReference>
<feature type="binding site" evidence="3">
    <location>
        <position position="185"/>
    </location>
    <ligand>
        <name>biotin</name>
        <dbReference type="ChEBI" id="CHEBI:57586"/>
    </ligand>
</feature>
<feature type="binding site" evidence="3">
    <location>
        <position position="114"/>
    </location>
    <ligand>
        <name>biotin</name>
        <dbReference type="ChEBI" id="CHEBI:57586"/>
    </ligand>
</feature>
<organism evidence="5 6">
    <name type="scientific">Salicibibacter cibarius</name>
    <dbReference type="NCBI Taxonomy" id="2743000"/>
    <lineage>
        <taxon>Bacteria</taxon>
        <taxon>Bacillati</taxon>
        <taxon>Bacillota</taxon>
        <taxon>Bacilli</taxon>
        <taxon>Bacillales</taxon>
        <taxon>Bacillaceae</taxon>
        <taxon>Salicibibacter</taxon>
    </lineage>
</organism>
<reference evidence="5 6" key="1">
    <citation type="submission" date="2020-06" db="EMBL/GenBank/DDBJ databases">
        <title>Genomic analysis of Salicibibacter sp. NKC5-3.</title>
        <authorList>
            <person name="Oh Y.J."/>
        </authorList>
    </citation>
    <scope>NUCLEOTIDE SEQUENCE [LARGE SCALE GENOMIC DNA]</scope>
    <source>
        <strain evidence="5 6">NKC5-3</strain>
    </source>
</reference>
<dbReference type="InterPro" id="IPR011991">
    <property type="entry name" value="ArsR-like_HTH"/>
</dbReference>
<feature type="domain" description="BPL/LPL catalytic" evidence="4">
    <location>
        <begin position="67"/>
        <end position="260"/>
    </location>
</feature>
<sequence length="322" mass="36469">MKHDLLQVLTEMKDGYVSGQQISDRLGVSRTAVWKHMEDLRKEGYVIEAIPRKGYQLKARPETLSEAEIKAGLSTNKIGQTTFYKSKVTSTQTLAKEAYREGTPHGTAIVASEQTGGRGRMERPWQSPEQTSISVSIVVKPDISIREAPQLTLVTAVAAAEALEQMTQLPVQIKWPNDIYINNRKVSGILTEMQAEAEVDKIQMMIVGIGLNINQKQAHFPEDLREKATSLYVESGKEWPRAYILQALFIAFEKWYDTWMEHGFDHIRETWEKYAALYERPVKAMQGNKTVVGHMIGINREGVLQLKDQHGEVHLIYSGDLE</sequence>
<dbReference type="GO" id="GO:0016740">
    <property type="term" value="F:transferase activity"/>
    <property type="evidence" value="ECO:0007669"/>
    <property type="project" value="UniProtKB-ARBA"/>
</dbReference>
<keyword evidence="3" id="KW-0678">Repressor</keyword>
<dbReference type="GO" id="GO:0009249">
    <property type="term" value="P:protein lipoylation"/>
    <property type="evidence" value="ECO:0007669"/>
    <property type="project" value="UniProtKB-ARBA"/>
</dbReference>